<feature type="domain" description="Bacterial type II secretion system protein E" evidence="3">
    <location>
        <begin position="97"/>
        <end position="286"/>
    </location>
</feature>
<evidence type="ECO:0000256" key="1">
    <source>
        <dbReference type="ARBA" id="ARBA00022741"/>
    </source>
</evidence>
<dbReference type="InterPro" id="IPR027417">
    <property type="entry name" value="P-loop_NTPase"/>
</dbReference>
<dbReference type="GO" id="GO:0005524">
    <property type="term" value="F:ATP binding"/>
    <property type="evidence" value="ECO:0007669"/>
    <property type="project" value="UniProtKB-KW"/>
</dbReference>
<proteinExistence type="predicted"/>
<gene>
    <name evidence="4" type="primary">gspE_2</name>
    <name evidence="4" type="ORF">GALL_118350</name>
</gene>
<dbReference type="Pfam" id="PF00437">
    <property type="entry name" value="T2SSE"/>
    <property type="match status" value="1"/>
</dbReference>
<sequence length="336" mass="37044">MTTVTELTEQERRIIEFPTWYITPRPEGDEVVLFQSGNTPPVRMPEEFRWFLEKAVAEIEVATSKEGYDLKGFAVNVGSLRARCQESEGANGASTFALRIASDTAPSFETIGLPKYIQDALMNQDMQRKGGLINIFGSQGSGKTSTAYATIVEYLKRFGGSAYSIEDPVEFDIQGWHGEKGGYFTQSDCTRIGYARAVENSLRFARSILFIGEIRDSKAAAEMLRISIGGQLVITTMHAKDHQSACQRLVSLAQDGGEPQARNLLSNALQLSIRQELNRGVLQANMLEAANHNDVKEAIEKGNYSAFANALDRQKAEHARNDVSSTVGAQKFTATR</sequence>
<evidence type="ECO:0000259" key="3">
    <source>
        <dbReference type="Pfam" id="PF00437"/>
    </source>
</evidence>
<reference evidence="4" key="1">
    <citation type="submission" date="2016-10" db="EMBL/GenBank/DDBJ databases">
        <title>Sequence of Gallionella enrichment culture.</title>
        <authorList>
            <person name="Poehlein A."/>
            <person name="Muehling M."/>
            <person name="Daniel R."/>
        </authorList>
    </citation>
    <scope>NUCLEOTIDE SEQUENCE</scope>
</reference>
<dbReference type="GO" id="GO:0005886">
    <property type="term" value="C:plasma membrane"/>
    <property type="evidence" value="ECO:0007669"/>
    <property type="project" value="TreeGrafter"/>
</dbReference>
<organism evidence="4">
    <name type="scientific">mine drainage metagenome</name>
    <dbReference type="NCBI Taxonomy" id="410659"/>
    <lineage>
        <taxon>unclassified sequences</taxon>
        <taxon>metagenomes</taxon>
        <taxon>ecological metagenomes</taxon>
    </lineage>
</organism>
<dbReference type="AlphaFoldDB" id="A0A1J5T1G8"/>
<evidence type="ECO:0000256" key="2">
    <source>
        <dbReference type="ARBA" id="ARBA00022840"/>
    </source>
</evidence>
<accession>A0A1J5T1G8</accession>
<dbReference type="EMBL" id="MLJW01000046">
    <property type="protein sequence ID" value="OIR06038.1"/>
    <property type="molecule type" value="Genomic_DNA"/>
</dbReference>
<dbReference type="InterPro" id="IPR001482">
    <property type="entry name" value="T2SS/T4SS_dom"/>
</dbReference>
<dbReference type="PANTHER" id="PTHR30258">
    <property type="entry name" value="TYPE II SECRETION SYSTEM PROTEIN GSPE-RELATED"/>
    <property type="match status" value="1"/>
</dbReference>
<protein>
    <submittedName>
        <fullName evidence="4">Putative type II secretion system protein E</fullName>
    </submittedName>
</protein>
<evidence type="ECO:0000313" key="4">
    <source>
        <dbReference type="EMBL" id="OIR06038.1"/>
    </source>
</evidence>
<name>A0A1J5T1G8_9ZZZZ</name>
<dbReference type="Gene3D" id="3.40.50.300">
    <property type="entry name" value="P-loop containing nucleotide triphosphate hydrolases"/>
    <property type="match status" value="1"/>
</dbReference>
<comment type="caution">
    <text evidence="4">The sequence shown here is derived from an EMBL/GenBank/DDBJ whole genome shotgun (WGS) entry which is preliminary data.</text>
</comment>
<keyword evidence="1" id="KW-0547">Nucleotide-binding</keyword>
<dbReference type="PANTHER" id="PTHR30258:SF3">
    <property type="entry name" value="SLL1921 PROTEIN"/>
    <property type="match status" value="1"/>
</dbReference>
<dbReference type="GO" id="GO:0016887">
    <property type="term" value="F:ATP hydrolysis activity"/>
    <property type="evidence" value="ECO:0007669"/>
    <property type="project" value="TreeGrafter"/>
</dbReference>
<keyword evidence="2" id="KW-0067">ATP-binding</keyword>
<dbReference type="SUPFAM" id="SSF52540">
    <property type="entry name" value="P-loop containing nucleoside triphosphate hydrolases"/>
    <property type="match status" value="1"/>
</dbReference>